<dbReference type="GO" id="GO:0016491">
    <property type="term" value="F:oxidoreductase activity"/>
    <property type="evidence" value="ECO:0007669"/>
    <property type="project" value="UniProtKB-KW"/>
</dbReference>
<dbReference type="Gene3D" id="3.30.43.10">
    <property type="entry name" value="Uridine Diphospho-n-acetylenolpyruvylglucosamine Reductase, domain 2"/>
    <property type="match status" value="1"/>
</dbReference>
<evidence type="ECO:0000256" key="1">
    <source>
        <dbReference type="ARBA" id="ARBA00022630"/>
    </source>
</evidence>
<dbReference type="AlphaFoldDB" id="A0A2N3WP72"/>
<dbReference type="GO" id="GO:0071949">
    <property type="term" value="F:FAD binding"/>
    <property type="evidence" value="ECO:0007669"/>
    <property type="project" value="InterPro"/>
</dbReference>
<dbReference type="Gene3D" id="3.30.465.10">
    <property type="match status" value="1"/>
</dbReference>
<dbReference type="Pfam" id="PF00941">
    <property type="entry name" value="FAD_binding_5"/>
    <property type="match status" value="1"/>
</dbReference>
<dbReference type="InterPro" id="IPR036318">
    <property type="entry name" value="FAD-bd_PCMH-like_sf"/>
</dbReference>
<dbReference type="PANTHER" id="PTHR42659:SF2">
    <property type="entry name" value="XANTHINE DEHYDROGENASE SUBUNIT C-RELATED"/>
    <property type="match status" value="1"/>
</dbReference>
<name>A0A2N3WP72_9PSEU</name>
<dbReference type="PROSITE" id="PS51387">
    <property type="entry name" value="FAD_PCMH"/>
    <property type="match status" value="1"/>
</dbReference>
<dbReference type="InterPro" id="IPR016167">
    <property type="entry name" value="FAD-bd_PCMH_sub1"/>
</dbReference>
<dbReference type="SUPFAM" id="SSF55447">
    <property type="entry name" value="CO dehydrogenase flavoprotein C-terminal domain-like"/>
    <property type="match status" value="1"/>
</dbReference>
<dbReference type="InterPro" id="IPR002346">
    <property type="entry name" value="Mopterin_DH_FAD-bd"/>
</dbReference>
<comment type="caution">
    <text evidence="5">The sequence shown here is derived from an EMBL/GenBank/DDBJ whole genome shotgun (WGS) entry which is preliminary data.</text>
</comment>
<dbReference type="RefSeq" id="WP_101438640.1">
    <property type="nucleotide sequence ID" value="NZ_PJMY01000003.1"/>
</dbReference>
<evidence type="ECO:0000313" key="5">
    <source>
        <dbReference type="EMBL" id="PKV95642.1"/>
    </source>
</evidence>
<dbReference type="SUPFAM" id="SSF56176">
    <property type="entry name" value="FAD-binding/transporter-associated domain-like"/>
    <property type="match status" value="1"/>
</dbReference>
<evidence type="ECO:0000256" key="3">
    <source>
        <dbReference type="ARBA" id="ARBA00023002"/>
    </source>
</evidence>
<dbReference type="InterPro" id="IPR016169">
    <property type="entry name" value="FAD-bd_PCMH_sub2"/>
</dbReference>
<dbReference type="Gene3D" id="3.30.390.50">
    <property type="entry name" value="CO dehydrogenase flavoprotein, C-terminal domain"/>
    <property type="match status" value="1"/>
</dbReference>
<evidence type="ECO:0000313" key="6">
    <source>
        <dbReference type="Proteomes" id="UP000233750"/>
    </source>
</evidence>
<dbReference type="Proteomes" id="UP000233750">
    <property type="component" value="Unassembled WGS sequence"/>
</dbReference>
<keyword evidence="1" id="KW-0285">Flavoprotein</keyword>
<dbReference type="EMBL" id="PJMY01000003">
    <property type="protein sequence ID" value="PKV95642.1"/>
    <property type="molecule type" value="Genomic_DNA"/>
</dbReference>
<keyword evidence="3" id="KW-0560">Oxidoreductase</keyword>
<keyword evidence="6" id="KW-1185">Reference proteome</keyword>
<evidence type="ECO:0000256" key="2">
    <source>
        <dbReference type="ARBA" id="ARBA00022827"/>
    </source>
</evidence>
<dbReference type="InterPro" id="IPR051312">
    <property type="entry name" value="Diverse_Substr_Oxidored"/>
</dbReference>
<proteinExistence type="predicted"/>
<dbReference type="InterPro" id="IPR005107">
    <property type="entry name" value="CO_DH_flav_C"/>
</dbReference>
<dbReference type="InterPro" id="IPR036683">
    <property type="entry name" value="CO_DH_flav_C_dom_sf"/>
</dbReference>
<feature type="domain" description="FAD-binding PCMH-type" evidence="4">
    <location>
        <begin position="1"/>
        <end position="178"/>
    </location>
</feature>
<evidence type="ECO:0000259" key="4">
    <source>
        <dbReference type="PROSITE" id="PS51387"/>
    </source>
</evidence>
<keyword evidence="2" id="KW-0274">FAD</keyword>
<gene>
    <name evidence="5" type="ORF">ATK30_6568</name>
</gene>
<dbReference type="SMART" id="SM01092">
    <property type="entry name" value="CO_deh_flav_C"/>
    <property type="match status" value="1"/>
</dbReference>
<organism evidence="5 6">
    <name type="scientific">Amycolatopsis echigonensis</name>
    <dbReference type="NCBI Taxonomy" id="2576905"/>
    <lineage>
        <taxon>Bacteria</taxon>
        <taxon>Bacillati</taxon>
        <taxon>Actinomycetota</taxon>
        <taxon>Actinomycetes</taxon>
        <taxon>Pseudonocardiales</taxon>
        <taxon>Pseudonocardiaceae</taxon>
        <taxon>Amycolatopsis</taxon>
    </lineage>
</organism>
<dbReference type="Pfam" id="PF03450">
    <property type="entry name" value="CO_deh_flav_C"/>
    <property type="match status" value="1"/>
</dbReference>
<dbReference type="OrthoDB" id="9793944at2"/>
<accession>A0A2N3WP72</accession>
<dbReference type="InterPro" id="IPR016166">
    <property type="entry name" value="FAD-bd_PCMH"/>
</dbReference>
<sequence length="292" mass="30411">MYPGRFRYASPRALDEAVELLQKAESDGKVLAGGQSLIPLLKLRFASPSILVDINNLPGLDRIEVEADGSFRIGALARHGMLERSAEIGRRQPTAAAAAPLIADPIVRSRGTLVGSVCHADPQGDWAAVMIALDGSVVAYGPEGRRTIAVKDFVTGPFQNVLSYDEIAIEARIPAPKGSVAGGFLKLERRVGDFATAGAAVGLELAGGRVVRAGIALTGVGSATINAEAAAGALLDRPIGADTVARAADLAAEAANPKSDHRGSAEYKRHVVHTFVRRILAGIGTDQERAAV</sequence>
<reference evidence="5 6" key="1">
    <citation type="submission" date="2017-12" db="EMBL/GenBank/DDBJ databases">
        <title>Sequencing the genomes of 1000 Actinobacteria strains.</title>
        <authorList>
            <person name="Klenk H.-P."/>
        </authorList>
    </citation>
    <scope>NUCLEOTIDE SEQUENCE [LARGE SCALE GENOMIC DNA]</scope>
    <source>
        <strain evidence="5 6">DSM 45165</strain>
    </source>
</reference>
<protein>
    <submittedName>
        <fullName evidence="5">Carbon-monoxide dehydrogenase medium subunit</fullName>
    </submittedName>
</protein>
<dbReference type="PANTHER" id="PTHR42659">
    <property type="entry name" value="XANTHINE DEHYDROGENASE SUBUNIT C-RELATED"/>
    <property type="match status" value="1"/>
</dbReference>